<protein>
    <recommendedName>
        <fullName evidence="3">Signal transduction histidine kinase dimerisation/phosphoacceptor domain-containing protein</fullName>
    </recommendedName>
</protein>
<gene>
    <name evidence="1" type="ORF">CJ305_08535</name>
</gene>
<dbReference type="RefSeq" id="WP_099645840.1">
    <property type="nucleotide sequence ID" value="NZ_KZ319289.1"/>
</dbReference>
<sequence>MNLSSAKYRITYEAFSKLSGSLSKVESLEELGTVANRHLKYLFNFRMLRIVMLFKNETAVSFTFLKSKEPKIVDGDELLDYEKELFLVKIPLLRALNTTDLPGYALPLYENWNTPKLWGWHTTSGEREICFSLISDDTESFNHSDMEILNLLVDNITSRYFQIYLGQQLTTKNLRLKDAITQIELKNTEIEQINNNQQDIISQRTEELRYKNKKLLELSKLNAHNLREPLTRILGFLEIADLYSDADLRRIIFPKLKEAALELDLVCKQVVNQSEQTASNANLTENGYD</sequence>
<dbReference type="OrthoDB" id="851424at2"/>
<evidence type="ECO:0000313" key="1">
    <source>
        <dbReference type="EMBL" id="PHQ29999.1"/>
    </source>
</evidence>
<evidence type="ECO:0008006" key="3">
    <source>
        <dbReference type="Google" id="ProtNLM"/>
    </source>
</evidence>
<dbReference type="AlphaFoldDB" id="A0A2G1VU76"/>
<name>A0A2G1VU76_9FLAO</name>
<proteinExistence type="predicted"/>
<accession>A0A2G1VU76</accession>
<dbReference type="Proteomes" id="UP000229433">
    <property type="component" value="Unassembled WGS sequence"/>
</dbReference>
<evidence type="ECO:0000313" key="2">
    <source>
        <dbReference type="Proteomes" id="UP000229433"/>
    </source>
</evidence>
<comment type="caution">
    <text evidence="1">The sequence shown here is derived from an EMBL/GenBank/DDBJ whole genome shotgun (WGS) entry which is preliminary data.</text>
</comment>
<dbReference type="EMBL" id="NQXA01000003">
    <property type="protein sequence ID" value="PHQ29999.1"/>
    <property type="molecule type" value="Genomic_DNA"/>
</dbReference>
<organism evidence="1 2">
    <name type="scientific">Leeuwenhoekiella nanhaiensis</name>
    <dbReference type="NCBI Taxonomy" id="1655491"/>
    <lineage>
        <taxon>Bacteria</taxon>
        <taxon>Pseudomonadati</taxon>
        <taxon>Bacteroidota</taxon>
        <taxon>Flavobacteriia</taxon>
        <taxon>Flavobacteriales</taxon>
        <taxon>Flavobacteriaceae</taxon>
        <taxon>Leeuwenhoekiella</taxon>
    </lineage>
</organism>
<reference evidence="1 2" key="1">
    <citation type="submission" date="2017-08" db="EMBL/GenBank/DDBJ databases">
        <title>The whole genome shortgun sequences of strain Leeuwenhoekiella nanhaiensis G18 from the South China Sea.</title>
        <authorList>
            <person name="Liu Q."/>
        </authorList>
    </citation>
    <scope>NUCLEOTIDE SEQUENCE [LARGE SCALE GENOMIC DNA]</scope>
    <source>
        <strain evidence="1 2">G18</strain>
    </source>
</reference>
<keyword evidence="2" id="KW-1185">Reference proteome</keyword>